<evidence type="ECO:0000256" key="1">
    <source>
        <dbReference type="SAM" id="Phobius"/>
    </source>
</evidence>
<dbReference type="Proteomes" id="UP000178367">
    <property type="component" value="Unassembled WGS sequence"/>
</dbReference>
<dbReference type="STRING" id="1797994.A2227_05600"/>
<feature type="transmembrane region" description="Helical" evidence="1">
    <location>
        <begin position="75"/>
        <end position="99"/>
    </location>
</feature>
<accession>A0A1F5SGV0</accession>
<protein>
    <submittedName>
        <fullName evidence="2">Uncharacterized protein</fullName>
    </submittedName>
</protein>
<reference evidence="2 3" key="1">
    <citation type="journal article" date="2016" name="Nat. Commun.">
        <title>Thousands of microbial genomes shed light on interconnected biogeochemical processes in an aquifer system.</title>
        <authorList>
            <person name="Anantharaman K."/>
            <person name="Brown C.T."/>
            <person name="Hug L.A."/>
            <person name="Sharon I."/>
            <person name="Castelle C.J."/>
            <person name="Probst A.J."/>
            <person name="Thomas B.C."/>
            <person name="Singh A."/>
            <person name="Wilkins M.J."/>
            <person name="Karaoz U."/>
            <person name="Brodie E.L."/>
            <person name="Williams K.H."/>
            <person name="Hubbard S.S."/>
            <person name="Banfield J.F."/>
        </authorList>
    </citation>
    <scope>NUCLEOTIDE SEQUENCE [LARGE SCALE GENOMIC DNA]</scope>
</reference>
<dbReference type="AlphaFoldDB" id="A0A1F5SGV0"/>
<feature type="transmembrane region" description="Helical" evidence="1">
    <location>
        <begin position="111"/>
        <end position="129"/>
    </location>
</feature>
<name>A0A1F5SGV0_9BACT</name>
<gene>
    <name evidence="2" type="ORF">A2227_05600</name>
</gene>
<dbReference type="EMBL" id="MFGB01000018">
    <property type="protein sequence ID" value="OGF25948.1"/>
    <property type="molecule type" value="Genomic_DNA"/>
</dbReference>
<comment type="caution">
    <text evidence="2">The sequence shown here is derived from an EMBL/GenBank/DDBJ whole genome shotgun (WGS) entry which is preliminary data.</text>
</comment>
<keyword evidence="1" id="KW-0812">Transmembrane</keyword>
<proteinExistence type="predicted"/>
<keyword evidence="1" id="KW-1133">Transmembrane helix</keyword>
<keyword evidence="1" id="KW-0472">Membrane</keyword>
<feature type="transmembrane region" description="Helical" evidence="1">
    <location>
        <begin position="34"/>
        <end position="55"/>
    </location>
</feature>
<evidence type="ECO:0000313" key="2">
    <source>
        <dbReference type="EMBL" id="OGF25948.1"/>
    </source>
</evidence>
<organism evidence="2 3">
    <name type="scientific">Candidatus Falkowbacteria bacterium RIFOXYA2_FULL_47_19</name>
    <dbReference type="NCBI Taxonomy" id="1797994"/>
    <lineage>
        <taxon>Bacteria</taxon>
        <taxon>Candidatus Falkowiibacteriota</taxon>
    </lineage>
</organism>
<sequence length="191" mass="21658">MENKMIKKLEKIIEFVWLENALDKIFSGEFYKNMIMCIVSFMQMISGYLLMSLPAVCSVMLGKLYPSLFGEGTTFYGIFYALSFFLIPIVAVMILFGTVRFVISFPLACKCVFKAVLAPFSIIQLYYGAVICAQMEADGTMSGHDVVSARPARYLVDKAFTRQGARKLADNYGRYLKTENDKDFLTVYYAD</sequence>
<evidence type="ECO:0000313" key="3">
    <source>
        <dbReference type="Proteomes" id="UP000178367"/>
    </source>
</evidence>